<dbReference type="PANTHER" id="PTHR43549">
    <property type="entry name" value="MULTIDRUG RESISTANCE PROTEIN YPNP-RELATED"/>
    <property type="match status" value="1"/>
</dbReference>
<organism evidence="9 10">
    <name type="scientific">Hyphomonas polymorpha PS728</name>
    <dbReference type="NCBI Taxonomy" id="1280954"/>
    <lineage>
        <taxon>Bacteria</taxon>
        <taxon>Pseudomonadati</taxon>
        <taxon>Pseudomonadota</taxon>
        <taxon>Alphaproteobacteria</taxon>
        <taxon>Hyphomonadales</taxon>
        <taxon>Hyphomonadaceae</taxon>
        <taxon>Hyphomonas</taxon>
    </lineage>
</organism>
<sequence length="494" mass="52366">MQKGNNLTTGPIGPALISFTLPTLASSILQSANGSIDTIWVGRLLGEDAVAATTNGNLVVFLLTAFVFGFGMASTILIGQSMGRSDVTAARRVVGTVIGTFLPVSAALAIAGWFLAPALLGVLETPAEVVPLAIQFLQIIFLALPAILIMTMLMMALRGAGDAMTPLIFMAVAVVICATLNPFLILGIGPFPRLGIGGSALALTLANYISLIAMLVYIYRRDLPLRLRGLELSYLKPDLSILRLMVVKGLPMGLQMIVISGSLLAMMSLVNRQGVDTTAAFGATQQLWTYVQMPAMAIGAAVSAMAAQNIGAGRWDRVDQITRTGILFNLALTGALVVLLLLTDRAAMTIFLGGASDAVAIGQNIARLATWGFIPFAVTMVLFATVRANGQVIWPLIILFISMFPVRLGFAYGLQDWLGSDAIWYSFPAGMVVTMLLAIVLYRFGNWRSERDMRVPDADTAEASALAATVSGETTSSIGAAANPPRPPRRKSED</sequence>
<name>A0A062VMH2_9PROT</name>
<dbReference type="GO" id="GO:0015297">
    <property type="term" value="F:antiporter activity"/>
    <property type="evidence" value="ECO:0007669"/>
    <property type="project" value="InterPro"/>
</dbReference>
<dbReference type="Pfam" id="PF01554">
    <property type="entry name" value="MatE"/>
    <property type="match status" value="2"/>
</dbReference>
<dbReference type="InterPro" id="IPR048279">
    <property type="entry name" value="MdtK-like"/>
</dbReference>
<dbReference type="Proteomes" id="UP000027100">
    <property type="component" value="Unassembled WGS sequence"/>
</dbReference>
<keyword evidence="3" id="KW-1003">Cell membrane</keyword>
<proteinExistence type="predicted"/>
<feature type="transmembrane region" description="Helical" evidence="8">
    <location>
        <begin position="240"/>
        <end position="267"/>
    </location>
</feature>
<feature type="transmembrane region" description="Helical" evidence="8">
    <location>
        <begin position="327"/>
        <end position="353"/>
    </location>
</feature>
<comment type="caution">
    <text evidence="9">The sequence shown here is derived from an EMBL/GenBank/DDBJ whole genome shotgun (WGS) entry which is preliminary data.</text>
</comment>
<evidence type="ECO:0000256" key="2">
    <source>
        <dbReference type="ARBA" id="ARBA00022448"/>
    </source>
</evidence>
<evidence type="ECO:0000256" key="3">
    <source>
        <dbReference type="ARBA" id="ARBA00022475"/>
    </source>
</evidence>
<feature type="region of interest" description="Disordered" evidence="7">
    <location>
        <begin position="467"/>
        <end position="494"/>
    </location>
</feature>
<keyword evidence="10" id="KW-1185">Reference proteome</keyword>
<gene>
    <name evidence="9" type="ORF">HPO_03364</name>
</gene>
<dbReference type="InterPro" id="IPR052031">
    <property type="entry name" value="Membrane_Transporter-Flippase"/>
</dbReference>
<feature type="transmembrane region" description="Helical" evidence="8">
    <location>
        <begin position="58"/>
        <end position="81"/>
    </location>
</feature>
<dbReference type="eggNOG" id="COG0534">
    <property type="taxonomic scope" value="Bacteria"/>
</dbReference>
<evidence type="ECO:0000313" key="9">
    <source>
        <dbReference type="EMBL" id="KCZ99898.1"/>
    </source>
</evidence>
<feature type="transmembrane region" description="Helical" evidence="8">
    <location>
        <begin position="167"/>
        <end position="188"/>
    </location>
</feature>
<evidence type="ECO:0000256" key="6">
    <source>
        <dbReference type="ARBA" id="ARBA00023136"/>
    </source>
</evidence>
<dbReference type="PIRSF" id="PIRSF006603">
    <property type="entry name" value="DinF"/>
    <property type="match status" value="1"/>
</dbReference>
<comment type="subcellular location">
    <subcellularLocation>
        <location evidence="1">Cell inner membrane</location>
        <topology evidence="1">Multi-pass membrane protein</topology>
    </subcellularLocation>
</comment>
<feature type="transmembrane region" description="Helical" evidence="8">
    <location>
        <begin position="422"/>
        <end position="444"/>
    </location>
</feature>
<feature type="transmembrane region" description="Helical" evidence="8">
    <location>
        <begin position="392"/>
        <end position="410"/>
    </location>
</feature>
<evidence type="ECO:0000256" key="5">
    <source>
        <dbReference type="ARBA" id="ARBA00022989"/>
    </source>
</evidence>
<evidence type="ECO:0000256" key="7">
    <source>
        <dbReference type="SAM" id="MobiDB-lite"/>
    </source>
</evidence>
<keyword evidence="6 8" id="KW-0472">Membrane</keyword>
<evidence type="ECO:0000256" key="1">
    <source>
        <dbReference type="ARBA" id="ARBA00004429"/>
    </source>
</evidence>
<dbReference type="OrthoDB" id="9806302at2"/>
<dbReference type="GO" id="GO:0042910">
    <property type="term" value="F:xenobiotic transmembrane transporter activity"/>
    <property type="evidence" value="ECO:0007669"/>
    <property type="project" value="InterPro"/>
</dbReference>
<feature type="transmembrane region" description="Helical" evidence="8">
    <location>
        <begin position="287"/>
        <end position="307"/>
    </location>
</feature>
<dbReference type="NCBIfam" id="TIGR00797">
    <property type="entry name" value="matE"/>
    <property type="match status" value="1"/>
</dbReference>
<dbReference type="AlphaFoldDB" id="A0A062VMH2"/>
<dbReference type="CDD" id="cd13138">
    <property type="entry name" value="MATE_yoeA_like"/>
    <property type="match status" value="1"/>
</dbReference>
<dbReference type="GO" id="GO:0005886">
    <property type="term" value="C:plasma membrane"/>
    <property type="evidence" value="ECO:0007669"/>
    <property type="project" value="UniProtKB-SubCell"/>
</dbReference>
<feature type="transmembrane region" description="Helical" evidence="8">
    <location>
        <begin position="365"/>
        <end position="385"/>
    </location>
</feature>
<evidence type="ECO:0000256" key="8">
    <source>
        <dbReference type="SAM" id="Phobius"/>
    </source>
</evidence>
<dbReference type="InterPro" id="IPR002528">
    <property type="entry name" value="MATE_fam"/>
</dbReference>
<evidence type="ECO:0000256" key="4">
    <source>
        <dbReference type="ARBA" id="ARBA00022692"/>
    </source>
</evidence>
<feature type="transmembrane region" description="Helical" evidence="8">
    <location>
        <begin position="136"/>
        <end position="155"/>
    </location>
</feature>
<dbReference type="PANTHER" id="PTHR43549:SF3">
    <property type="entry name" value="MULTIDRUG RESISTANCE PROTEIN YPNP-RELATED"/>
    <property type="match status" value="1"/>
</dbReference>
<dbReference type="EMBL" id="ARYM01000003">
    <property type="protein sequence ID" value="KCZ99898.1"/>
    <property type="molecule type" value="Genomic_DNA"/>
</dbReference>
<reference evidence="9 10" key="1">
    <citation type="journal article" date="2014" name="Antonie Van Leeuwenhoek">
        <title>Hyphomonas beringensis sp. nov. and Hyphomonas chukchiensis sp. nov., isolated from surface seawater of the Bering Sea and Chukchi Sea.</title>
        <authorList>
            <person name="Li C."/>
            <person name="Lai Q."/>
            <person name="Li G."/>
            <person name="Dong C."/>
            <person name="Wang J."/>
            <person name="Liao Y."/>
            <person name="Shao Z."/>
        </authorList>
    </citation>
    <scope>NUCLEOTIDE SEQUENCE [LARGE SCALE GENOMIC DNA]</scope>
    <source>
        <strain evidence="9 10">PS728</strain>
    </source>
</reference>
<accession>A0A062VMH2</accession>
<protein>
    <submittedName>
        <fullName evidence="9">MATE efflux family protein</fullName>
    </submittedName>
</protein>
<dbReference type="STRING" id="1280954.HPO_03364"/>
<dbReference type="PATRIC" id="fig|1280954.3.peg.687"/>
<feature type="transmembrane region" description="Helical" evidence="8">
    <location>
        <begin position="194"/>
        <end position="219"/>
    </location>
</feature>
<keyword evidence="5 8" id="KW-1133">Transmembrane helix</keyword>
<keyword evidence="2" id="KW-0813">Transport</keyword>
<evidence type="ECO:0000313" key="10">
    <source>
        <dbReference type="Proteomes" id="UP000027100"/>
    </source>
</evidence>
<feature type="transmembrane region" description="Helical" evidence="8">
    <location>
        <begin position="93"/>
        <end position="116"/>
    </location>
</feature>
<dbReference type="RefSeq" id="WP_035594467.1">
    <property type="nucleotide sequence ID" value="NZ_ARYM01000003.1"/>
</dbReference>
<keyword evidence="4 8" id="KW-0812">Transmembrane</keyword>